<evidence type="ECO:0000313" key="2">
    <source>
        <dbReference type="EMBL" id="AHJ99405.1"/>
    </source>
</evidence>
<dbReference type="KEGG" id="hsw:Hsw_3810"/>
<proteinExistence type="predicted"/>
<keyword evidence="1" id="KW-0732">Signal</keyword>
<organism evidence="2 3">
    <name type="scientific">Hymenobacter swuensis DY53</name>
    <dbReference type="NCBI Taxonomy" id="1227739"/>
    <lineage>
        <taxon>Bacteria</taxon>
        <taxon>Pseudomonadati</taxon>
        <taxon>Bacteroidota</taxon>
        <taxon>Cytophagia</taxon>
        <taxon>Cytophagales</taxon>
        <taxon>Hymenobacteraceae</taxon>
        <taxon>Hymenobacter</taxon>
    </lineage>
</organism>
<evidence type="ECO:0008006" key="4">
    <source>
        <dbReference type="Google" id="ProtNLM"/>
    </source>
</evidence>
<sequence>MASTQVPTRMKRLLLAAGLLLSRLAPAQETPYQFSPLPLDAHSHRVVYAGTQTAPDASADALLARAAAWPTAGPYQASNRRTNAAAGTTSTHVLLRRGQEHYAGRLTVQVREGGYSYRLTDLTYTRPDYARAGKHSPGLVTTQLETLVYTRPSRQRTRRLAEISTLLQQLLTHFHQAMLPEGQPTVSTGQ</sequence>
<feature type="chain" id="PRO_5004910398" description="DUF4468 domain-containing protein" evidence="1">
    <location>
        <begin position="28"/>
        <end position="190"/>
    </location>
</feature>
<dbReference type="Proteomes" id="UP000019423">
    <property type="component" value="Chromosome"/>
</dbReference>
<evidence type="ECO:0000313" key="3">
    <source>
        <dbReference type="Proteomes" id="UP000019423"/>
    </source>
</evidence>
<reference evidence="2 3" key="1">
    <citation type="submission" date="2014-01" db="EMBL/GenBank/DDBJ databases">
        <title>Complete genome sequence of ionizing-radiation resistance bacterium Hymenobacter swuensis DY53.</title>
        <authorList>
            <person name="Jung J.-H."/>
            <person name="Jeong S.-W."/>
            <person name="Joe M.-H."/>
            <person name="Cho y.-j."/>
            <person name="Kim M.-K."/>
            <person name="Lim S.-Y."/>
        </authorList>
    </citation>
    <scope>NUCLEOTIDE SEQUENCE [LARGE SCALE GENOMIC DNA]</scope>
    <source>
        <strain evidence="2 3">DY53</strain>
    </source>
</reference>
<dbReference type="AlphaFoldDB" id="W8FCJ7"/>
<dbReference type="HOGENOM" id="CLU_1426230_0_0_10"/>
<dbReference type="PATRIC" id="fig|1227739.3.peg.3967"/>
<dbReference type="EMBL" id="CP007145">
    <property type="protein sequence ID" value="AHJ99405.1"/>
    <property type="molecule type" value="Genomic_DNA"/>
</dbReference>
<keyword evidence="3" id="KW-1185">Reference proteome</keyword>
<accession>W8FCJ7</accession>
<gene>
    <name evidence="2" type="ORF">Hsw_3810</name>
</gene>
<feature type="signal peptide" evidence="1">
    <location>
        <begin position="1"/>
        <end position="27"/>
    </location>
</feature>
<protein>
    <recommendedName>
        <fullName evidence="4">DUF4468 domain-containing protein</fullName>
    </recommendedName>
</protein>
<evidence type="ECO:0000256" key="1">
    <source>
        <dbReference type="SAM" id="SignalP"/>
    </source>
</evidence>
<name>W8FCJ7_9BACT</name>